<comment type="caution">
    <text evidence="1">The sequence shown here is derived from an EMBL/GenBank/DDBJ whole genome shotgun (WGS) entry which is preliminary data.</text>
</comment>
<dbReference type="GO" id="GO:0003964">
    <property type="term" value="F:RNA-directed DNA polymerase activity"/>
    <property type="evidence" value="ECO:0007669"/>
    <property type="project" value="UniProtKB-KW"/>
</dbReference>
<keyword evidence="1" id="KW-0808">Transferase</keyword>
<gene>
    <name evidence="1" type="ORF">EPI10_023823</name>
</gene>
<evidence type="ECO:0000313" key="2">
    <source>
        <dbReference type="Proteomes" id="UP000325315"/>
    </source>
</evidence>
<dbReference type="AlphaFoldDB" id="A0A5B6VX01"/>
<sequence>MRTEIQAAKLEIGLLGWRGTMVARLFTASEAIDDERVLGLVEQCTTTSMNEELLKPFTEEDTWHAVQKMTPLKALMIDNFPTLFYQRYWHIVGPHISQYCFSILKGEIKMGDINKTHIILILKVKKMKNITQFRPISLCNVIYKIIAKVLIERMSGLLGYCIDEA</sequence>
<dbReference type="PANTHER" id="PTHR46890">
    <property type="entry name" value="NON-LTR RETROLELEMENT REVERSE TRANSCRIPTASE-LIKE PROTEIN-RELATED"/>
    <property type="match status" value="1"/>
</dbReference>
<dbReference type="OrthoDB" id="1000116at2759"/>
<reference evidence="2" key="1">
    <citation type="journal article" date="2019" name="Plant Biotechnol. J.">
        <title>Genome sequencing of the Australian wild diploid species Gossypium australe highlights disease resistance and delayed gland morphogenesis.</title>
        <authorList>
            <person name="Cai Y."/>
            <person name="Cai X."/>
            <person name="Wang Q."/>
            <person name="Wang P."/>
            <person name="Zhang Y."/>
            <person name="Cai C."/>
            <person name="Xu Y."/>
            <person name="Wang K."/>
            <person name="Zhou Z."/>
            <person name="Wang C."/>
            <person name="Geng S."/>
            <person name="Li B."/>
            <person name="Dong Q."/>
            <person name="Hou Y."/>
            <person name="Wang H."/>
            <person name="Ai P."/>
            <person name="Liu Z."/>
            <person name="Yi F."/>
            <person name="Sun M."/>
            <person name="An G."/>
            <person name="Cheng J."/>
            <person name="Zhang Y."/>
            <person name="Shi Q."/>
            <person name="Xie Y."/>
            <person name="Shi X."/>
            <person name="Chang Y."/>
            <person name="Huang F."/>
            <person name="Chen Y."/>
            <person name="Hong S."/>
            <person name="Mi L."/>
            <person name="Sun Q."/>
            <person name="Zhang L."/>
            <person name="Zhou B."/>
            <person name="Peng R."/>
            <person name="Zhang X."/>
            <person name="Liu F."/>
        </authorList>
    </citation>
    <scope>NUCLEOTIDE SEQUENCE [LARGE SCALE GENOMIC DNA]</scope>
    <source>
        <strain evidence="2">cv. PA1801</strain>
    </source>
</reference>
<dbReference type="EMBL" id="SMMG02000005">
    <property type="protein sequence ID" value="KAA3473448.1"/>
    <property type="molecule type" value="Genomic_DNA"/>
</dbReference>
<proteinExistence type="predicted"/>
<dbReference type="PANTHER" id="PTHR46890:SF49">
    <property type="entry name" value="RNA-DIRECTED DNA POLYMERASE"/>
    <property type="match status" value="1"/>
</dbReference>
<protein>
    <submittedName>
        <fullName evidence="1">Reverse transcriptase</fullName>
    </submittedName>
</protein>
<name>A0A5B6VX01_9ROSI</name>
<accession>A0A5B6VX01</accession>
<organism evidence="1 2">
    <name type="scientific">Gossypium australe</name>
    <dbReference type="NCBI Taxonomy" id="47621"/>
    <lineage>
        <taxon>Eukaryota</taxon>
        <taxon>Viridiplantae</taxon>
        <taxon>Streptophyta</taxon>
        <taxon>Embryophyta</taxon>
        <taxon>Tracheophyta</taxon>
        <taxon>Spermatophyta</taxon>
        <taxon>Magnoliopsida</taxon>
        <taxon>eudicotyledons</taxon>
        <taxon>Gunneridae</taxon>
        <taxon>Pentapetalae</taxon>
        <taxon>rosids</taxon>
        <taxon>malvids</taxon>
        <taxon>Malvales</taxon>
        <taxon>Malvaceae</taxon>
        <taxon>Malvoideae</taxon>
        <taxon>Gossypium</taxon>
    </lineage>
</organism>
<keyword evidence="2" id="KW-1185">Reference proteome</keyword>
<dbReference type="Proteomes" id="UP000325315">
    <property type="component" value="Unassembled WGS sequence"/>
</dbReference>
<keyword evidence="1" id="KW-0548">Nucleotidyltransferase</keyword>
<dbReference type="InterPro" id="IPR052343">
    <property type="entry name" value="Retrotransposon-Effector_Assoc"/>
</dbReference>
<keyword evidence="1" id="KW-0695">RNA-directed DNA polymerase</keyword>
<evidence type="ECO:0000313" key="1">
    <source>
        <dbReference type="EMBL" id="KAA3473448.1"/>
    </source>
</evidence>